<evidence type="ECO:0000259" key="6">
    <source>
        <dbReference type="Pfam" id="PF00441"/>
    </source>
</evidence>
<proteinExistence type="inferred from homology"/>
<protein>
    <submittedName>
        <fullName evidence="9">Acyl-CoA dehydrogenase family protein</fullName>
    </submittedName>
</protein>
<reference evidence="9" key="1">
    <citation type="submission" date="2022-10" db="EMBL/GenBank/DDBJ databases">
        <title>Rhodococcus sp.75.</title>
        <authorList>
            <person name="Sun M."/>
        </authorList>
    </citation>
    <scope>NUCLEOTIDE SEQUENCE</scope>
    <source>
        <strain evidence="9">75</strain>
    </source>
</reference>
<dbReference type="EMBL" id="CP110615">
    <property type="protein sequence ID" value="UZJ25019.1"/>
    <property type="molecule type" value="Genomic_DNA"/>
</dbReference>
<evidence type="ECO:0000259" key="8">
    <source>
        <dbReference type="Pfam" id="PF02771"/>
    </source>
</evidence>
<dbReference type="PANTHER" id="PTHR43188">
    <property type="entry name" value="ACYL-COENZYME A OXIDASE"/>
    <property type="match status" value="1"/>
</dbReference>
<feature type="domain" description="Acyl-CoA dehydrogenase/oxidase C-terminal" evidence="6">
    <location>
        <begin position="253"/>
        <end position="393"/>
    </location>
</feature>
<dbReference type="Proteomes" id="UP001164965">
    <property type="component" value="Chromosome"/>
</dbReference>
<keyword evidence="10" id="KW-1185">Reference proteome</keyword>
<organism evidence="9 10">
    <name type="scientific">Rhodococcus antarcticus</name>
    <dbReference type="NCBI Taxonomy" id="2987751"/>
    <lineage>
        <taxon>Bacteria</taxon>
        <taxon>Bacillati</taxon>
        <taxon>Actinomycetota</taxon>
        <taxon>Actinomycetes</taxon>
        <taxon>Mycobacteriales</taxon>
        <taxon>Nocardiaceae</taxon>
        <taxon>Rhodococcus</taxon>
    </lineage>
</organism>
<dbReference type="InterPro" id="IPR009075">
    <property type="entry name" value="AcylCo_DH/oxidase_C"/>
</dbReference>
<evidence type="ECO:0000256" key="4">
    <source>
        <dbReference type="ARBA" id="ARBA00022827"/>
    </source>
</evidence>
<dbReference type="PANTHER" id="PTHR43188:SF1">
    <property type="entry name" value="ACYL-COA DEHYDROGENASE"/>
    <property type="match status" value="1"/>
</dbReference>
<comment type="cofactor">
    <cofactor evidence="1 5">
        <name>FAD</name>
        <dbReference type="ChEBI" id="CHEBI:57692"/>
    </cofactor>
</comment>
<dbReference type="Pfam" id="PF02770">
    <property type="entry name" value="Acyl-CoA_dh_M"/>
    <property type="match status" value="1"/>
</dbReference>
<dbReference type="InterPro" id="IPR037069">
    <property type="entry name" value="AcylCoA_DH/ox_N_sf"/>
</dbReference>
<dbReference type="Pfam" id="PF00441">
    <property type="entry name" value="Acyl-CoA_dh_1"/>
    <property type="match status" value="1"/>
</dbReference>
<evidence type="ECO:0000256" key="1">
    <source>
        <dbReference type="ARBA" id="ARBA00001974"/>
    </source>
</evidence>
<sequence length="400" mass="43242">MSEIHQGKVDPLAAAGDFYDVKGMLAPDERAVLDRVTAFVDSQVKPIANEYWLRGEFPRQLVAGFRELGIAGLTYTEHGCPGGSYLLSGLVAQELCRGDASVGTFYGVHAGLALGSLMLCGSEEQKARFAPSMLSWERIGAFGLTEPEVGSAVAQGLQTTATRDGDTWVLNGEKKWIGNGTFADVVVIWARDTADDEVKGFLVETPTDGFTAENIEDKIALRSVENAVLHLHDVRVPEANRLQEANSFADTARVLKATRAGVAWNSVGCAMGAYEAARAYTVEREQFGQPTASFQLVQDLLSRMLANTTASQCLAARLSQLQDAGGVSEQQASLAKMYCTTRTRETVQWARESMGGNGILLEHDVARFFVDSEALYSYEGTREVNSLIVGRAITGYGAFV</sequence>
<name>A0ABY6P035_9NOCA</name>
<evidence type="ECO:0000313" key="9">
    <source>
        <dbReference type="EMBL" id="UZJ25019.1"/>
    </source>
</evidence>
<dbReference type="SUPFAM" id="SSF47203">
    <property type="entry name" value="Acyl-CoA dehydrogenase C-terminal domain-like"/>
    <property type="match status" value="1"/>
</dbReference>
<dbReference type="InterPro" id="IPR013786">
    <property type="entry name" value="AcylCoA_DH/ox_N"/>
</dbReference>
<evidence type="ECO:0000256" key="2">
    <source>
        <dbReference type="ARBA" id="ARBA00009347"/>
    </source>
</evidence>
<evidence type="ECO:0000259" key="7">
    <source>
        <dbReference type="Pfam" id="PF02770"/>
    </source>
</evidence>
<dbReference type="PROSITE" id="PS00073">
    <property type="entry name" value="ACYL_COA_DH_2"/>
    <property type="match status" value="1"/>
</dbReference>
<feature type="domain" description="Acyl-CoA oxidase/dehydrogenase middle" evidence="7">
    <location>
        <begin position="141"/>
        <end position="234"/>
    </location>
</feature>
<feature type="domain" description="Acyl-CoA dehydrogenase/oxidase N-terminal" evidence="8">
    <location>
        <begin position="27"/>
        <end position="135"/>
    </location>
</feature>
<accession>A0ABY6P035</accession>
<evidence type="ECO:0000256" key="3">
    <source>
        <dbReference type="ARBA" id="ARBA00022630"/>
    </source>
</evidence>
<gene>
    <name evidence="9" type="ORF">RHODO2019_00435</name>
</gene>
<keyword evidence="3 5" id="KW-0285">Flavoprotein</keyword>
<dbReference type="RefSeq" id="WP_265383125.1">
    <property type="nucleotide sequence ID" value="NZ_CP110615.1"/>
</dbReference>
<dbReference type="InterPro" id="IPR046373">
    <property type="entry name" value="Acyl-CoA_Oxase/DH_mid-dom_sf"/>
</dbReference>
<dbReference type="InterPro" id="IPR006089">
    <property type="entry name" value="Acyl-CoA_DH_CS"/>
</dbReference>
<dbReference type="InterPro" id="IPR036250">
    <property type="entry name" value="AcylCo_DH-like_C"/>
</dbReference>
<comment type="similarity">
    <text evidence="2 5">Belongs to the acyl-CoA dehydrogenase family.</text>
</comment>
<keyword evidence="4 5" id="KW-0274">FAD</keyword>
<dbReference type="Gene3D" id="2.40.110.10">
    <property type="entry name" value="Butyryl-CoA Dehydrogenase, subunit A, domain 2"/>
    <property type="match status" value="1"/>
</dbReference>
<dbReference type="SUPFAM" id="SSF56645">
    <property type="entry name" value="Acyl-CoA dehydrogenase NM domain-like"/>
    <property type="match status" value="1"/>
</dbReference>
<dbReference type="InterPro" id="IPR006091">
    <property type="entry name" value="Acyl-CoA_Oxase/DH_mid-dom"/>
</dbReference>
<dbReference type="Gene3D" id="1.20.140.10">
    <property type="entry name" value="Butyryl-CoA Dehydrogenase, subunit A, domain 3"/>
    <property type="match status" value="1"/>
</dbReference>
<dbReference type="InterPro" id="IPR045008">
    <property type="entry name" value="ACX4-like"/>
</dbReference>
<evidence type="ECO:0000256" key="5">
    <source>
        <dbReference type="RuleBase" id="RU362125"/>
    </source>
</evidence>
<dbReference type="Pfam" id="PF02771">
    <property type="entry name" value="Acyl-CoA_dh_N"/>
    <property type="match status" value="1"/>
</dbReference>
<evidence type="ECO:0000313" key="10">
    <source>
        <dbReference type="Proteomes" id="UP001164965"/>
    </source>
</evidence>
<dbReference type="Gene3D" id="1.10.540.10">
    <property type="entry name" value="Acyl-CoA dehydrogenase/oxidase, N-terminal domain"/>
    <property type="match status" value="1"/>
</dbReference>
<dbReference type="InterPro" id="IPR009100">
    <property type="entry name" value="AcylCoA_DH/oxidase_NM_dom_sf"/>
</dbReference>
<keyword evidence="5" id="KW-0560">Oxidoreductase</keyword>